<dbReference type="InterPro" id="IPR017850">
    <property type="entry name" value="Alkaline_phosphatase_core_sf"/>
</dbReference>
<dbReference type="PANTHER" id="PTHR42693">
    <property type="entry name" value="ARYLSULFATASE FAMILY MEMBER"/>
    <property type="match status" value="1"/>
</dbReference>
<evidence type="ECO:0000313" key="7">
    <source>
        <dbReference type="Proteomes" id="UP001165444"/>
    </source>
</evidence>
<accession>A0ABT0C5R0</accession>
<keyword evidence="4" id="KW-0106">Calcium</keyword>
<keyword evidence="7" id="KW-1185">Reference proteome</keyword>
<keyword evidence="2" id="KW-0479">Metal-binding</keyword>
<dbReference type="Proteomes" id="UP001165444">
    <property type="component" value="Unassembled WGS sequence"/>
</dbReference>
<dbReference type="SUPFAM" id="SSF53649">
    <property type="entry name" value="Alkaline phosphatase-like"/>
    <property type="match status" value="1"/>
</dbReference>
<feature type="domain" description="Sulfatase N-terminal" evidence="5">
    <location>
        <begin position="51"/>
        <end position="401"/>
    </location>
</feature>
<dbReference type="GO" id="GO:0004065">
    <property type="term" value="F:arylsulfatase activity"/>
    <property type="evidence" value="ECO:0007669"/>
    <property type="project" value="UniProtKB-EC"/>
</dbReference>
<dbReference type="EC" id="3.1.6.1" evidence="6"/>
<dbReference type="NCBIfam" id="NF010322">
    <property type="entry name" value="PRK13759.1"/>
    <property type="match status" value="1"/>
</dbReference>
<keyword evidence="3 6" id="KW-0378">Hydrolase</keyword>
<protein>
    <submittedName>
        <fullName evidence="6">Arylsulfatase</fullName>
        <ecNumber evidence="6">3.1.6.1</ecNumber>
    </submittedName>
</protein>
<gene>
    <name evidence="6" type="ORF">MUN53_16805</name>
</gene>
<dbReference type="PROSITE" id="PS00149">
    <property type="entry name" value="SULFATASE_2"/>
    <property type="match status" value="1"/>
</dbReference>
<dbReference type="InterPro" id="IPR000917">
    <property type="entry name" value="Sulfatase_N"/>
</dbReference>
<evidence type="ECO:0000256" key="4">
    <source>
        <dbReference type="ARBA" id="ARBA00022837"/>
    </source>
</evidence>
<evidence type="ECO:0000313" key="6">
    <source>
        <dbReference type="EMBL" id="MCJ2382248.1"/>
    </source>
</evidence>
<reference evidence="6 7" key="1">
    <citation type="submission" date="2022-03" db="EMBL/GenBank/DDBJ databases">
        <title>Parabacteroides sp. nov. isolated from swine feces.</title>
        <authorList>
            <person name="Bak J.E."/>
        </authorList>
    </citation>
    <scope>NUCLEOTIDE SEQUENCE [LARGE SCALE GENOMIC DNA]</scope>
    <source>
        <strain evidence="6 7">AGMB00274</strain>
    </source>
</reference>
<dbReference type="Gene3D" id="3.40.720.10">
    <property type="entry name" value="Alkaline Phosphatase, subunit A"/>
    <property type="match status" value="1"/>
</dbReference>
<dbReference type="RefSeq" id="WP_243326563.1">
    <property type="nucleotide sequence ID" value="NZ_JAKZMM010000065.1"/>
</dbReference>
<evidence type="ECO:0000259" key="5">
    <source>
        <dbReference type="Pfam" id="PF00884"/>
    </source>
</evidence>
<comment type="similarity">
    <text evidence="1">Belongs to the sulfatase family.</text>
</comment>
<dbReference type="EMBL" id="JAKZMM010000065">
    <property type="protein sequence ID" value="MCJ2382248.1"/>
    <property type="molecule type" value="Genomic_DNA"/>
</dbReference>
<organism evidence="6 7">
    <name type="scientific">Parabacteroides faecalis</name>
    <dbReference type="NCBI Taxonomy" id="2924040"/>
    <lineage>
        <taxon>Bacteria</taxon>
        <taxon>Pseudomonadati</taxon>
        <taxon>Bacteroidota</taxon>
        <taxon>Bacteroidia</taxon>
        <taxon>Bacteroidales</taxon>
        <taxon>Tannerellaceae</taxon>
        <taxon>Parabacteroides</taxon>
    </lineage>
</organism>
<sequence>MKRRSFIKSSIGIGLGWSGVQAAESAVHAESTSLSTEAHPLKPNPAPVNKPHIIFIMTDQQRGDALGCMGNPYIRTPHLDQLAAEGTLFVCGYTSTPSSTPARSGLLTGLSPWHHGMLGYGAVAPQYKYEMPQMLRDLGYYTFGIGKMHWNPQNSLHGFHQTLIDESGRVESKDFISDYRKWFQLQAPGENPDKTGIGWNDHGAKVYQLDERLHPTTWTGQTACELIRHYESPQPLFLKISFARPHSPYDPPQRYLDLYKGKEMPKPAHGDWCQQYAERKNPEDMPSDAPFANFGDEYAQNSLRHYYANITFIDDQIGEIIRCLKEKDMYDNTIICFTADHGDMMGDHYHWRKTYPYEGSTHIPYIVKWPKTMERQISDGSRLDYPVELRDFLPTFLDLAGGKIPEDMDGRSLATLVQSKQPSWRKYIDLEHSTCYSDDNYWCALTDGKMKYVWNLHNGSEQLFDLKKDPQELHNCIKDQTYTTVASEMRTALAEHLKERGDSFVKDGVLQTRPNMLYSPNFPGKK</sequence>
<proteinExistence type="inferred from homology"/>
<evidence type="ECO:0000256" key="2">
    <source>
        <dbReference type="ARBA" id="ARBA00022723"/>
    </source>
</evidence>
<dbReference type="InterPro" id="IPR050738">
    <property type="entry name" value="Sulfatase"/>
</dbReference>
<dbReference type="InterPro" id="IPR024607">
    <property type="entry name" value="Sulfatase_CS"/>
</dbReference>
<dbReference type="PROSITE" id="PS00523">
    <property type="entry name" value="SULFATASE_1"/>
    <property type="match status" value="1"/>
</dbReference>
<evidence type="ECO:0000256" key="1">
    <source>
        <dbReference type="ARBA" id="ARBA00008779"/>
    </source>
</evidence>
<dbReference type="Pfam" id="PF00884">
    <property type="entry name" value="Sulfatase"/>
    <property type="match status" value="1"/>
</dbReference>
<dbReference type="PANTHER" id="PTHR42693:SF53">
    <property type="entry name" value="ENDO-4-O-SULFATASE"/>
    <property type="match status" value="1"/>
</dbReference>
<comment type="caution">
    <text evidence="6">The sequence shown here is derived from an EMBL/GenBank/DDBJ whole genome shotgun (WGS) entry which is preliminary data.</text>
</comment>
<name>A0ABT0C5R0_9BACT</name>
<evidence type="ECO:0000256" key="3">
    <source>
        <dbReference type="ARBA" id="ARBA00022801"/>
    </source>
</evidence>